<dbReference type="Gene3D" id="3.40.50.720">
    <property type="entry name" value="NAD(P)-binding Rossmann-like Domain"/>
    <property type="match status" value="1"/>
</dbReference>
<evidence type="ECO:0000256" key="1">
    <source>
        <dbReference type="ARBA" id="ARBA00010928"/>
    </source>
</evidence>
<dbReference type="Proteomes" id="UP000887577">
    <property type="component" value="Unplaced"/>
</dbReference>
<dbReference type="InterPro" id="IPR055170">
    <property type="entry name" value="GFO_IDH_MocA-like_dom"/>
</dbReference>
<accession>A0A914Z8V1</accession>
<sequence>MLEKLRWGIIGCGNVSGDFAKAINYTTYNHSISAVAARDLNKANEFVKINNLGDNVKAYGSYTELFKNETCDIVYIGVLNHCHKILVLEALENGKNVVCEKPMGLNYFETKEMIEKAKEKELFLMEGYWTCFFPAFKAFHENLKKIENLNLAISECGFANHAPNKLEKSLGGGDLMATGCYNIMAILSVFENENIKKIISNGCKNESGVDVWSSILIEFENDKIASIFNTSLATTPSSFFVSGNNGYVKIPEKLWCPTKILVNIDNNLEGFCFKLNKSKDGNERDFQYPRAQGFCYEQDHVFECLKKGFKESPTVSWEKSLKIAKLLEEIRQQLGVL</sequence>
<name>A0A914Z8V1_9BILA</name>
<evidence type="ECO:0000256" key="9">
    <source>
        <dbReference type="ARBA" id="ARBA00047423"/>
    </source>
</evidence>
<dbReference type="GO" id="GO:0047837">
    <property type="term" value="F:D-xylose 1-dehydrogenase (NADP+) activity"/>
    <property type="evidence" value="ECO:0007669"/>
    <property type="project" value="UniProtKB-EC"/>
</dbReference>
<dbReference type="GO" id="GO:0000166">
    <property type="term" value="F:nucleotide binding"/>
    <property type="evidence" value="ECO:0007669"/>
    <property type="project" value="InterPro"/>
</dbReference>
<protein>
    <recommendedName>
        <fullName evidence="5">Trans-1,2-dihydrobenzene-1,2-diol dehydrogenase</fullName>
        <ecNumber evidence="4">1.1.1.179</ecNumber>
        <ecNumber evidence="3">1.3.1.20</ecNumber>
    </recommendedName>
    <alternativeName>
        <fullName evidence="8">D-xylose 1-dehydrogenase</fullName>
    </alternativeName>
    <alternativeName>
        <fullName evidence="7">D-xylose-NADP dehydrogenase</fullName>
    </alternativeName>
    <alternativeName>
        <fullName evidence="6">Dimeric dihydrodiol dehydrogenase</fullName>
    </alternativeName>
</protein>
<evidence type="ECO:0000259" key="11">
    <source>
        <dbReference type="Pfam" id="PF01408"/>
    </source>
</evidence>
<evidence type="ECO:0000256" key="3">
    <source>
        <dbReference type="ARBA" id="ARBA00038853"/>
    </source>
</evidence>
<dbReference type="PANTHER" id="PTHR22604">
    <property type="entry name" value="OXIDOREDUCTASES"/>
    <property type="match status" value="1"/>
</dbReference>
<evidence type="ECO:0000259" key="12">
    <source>
        <dbReference type="Pfam" id="PF22725"/>
    </source>
</evidence>
<comment type="similarity">
    <text evidence="1">Belongs to the Gfo/Idh/MocA family.</text>
</comment>
<dbReference type="InterPro" id="IPR050984">
    <property type="entry name" value="Gfo/Idh/MocA_domain"/>
</dbReference>
<dbReference type="WBParaSite" id="PSU_v2.g8261.t1">
    <property type="protein sequence ID" value="PSU_v2.g8261.t1"/>
    <property type="gene ID" value="PSU_v2.g8261"/>
</dbReference>
<dbReference type="EC" id="1.3.1.20" evidence="3"/>
<dbReference type="SUPFAM" id="SSF55347">
    <property type="entry name" value="Glyceraldehyde-3-phosphate dehydrogenase-like, C-terminal domain"/>
    <property type="match status" value="1"/>
</dbReference>
<evidence type="ECO:0000256" key="4">
    <source>
        <dbReference type="ARBA" id="ARBA00038984"/>
    </source>
</evidence>
<comment type="catalytic activity">
    <reaction evidence="9">
        <text>(1R,2R)-1,2-dihydrobenzene-1,2-diol + NADP(+) = catechol + NADPH + H(+)</text>
        <dbReference type="Rhea" id="RHEA:16729"/>
        <dbReference type="ChEBI" id="CHEBI:10702"/>
        <dbReference type="ChEBI" id="CHEBI:15378"/>
        <dbReference type="ChEBI" id="CHEBI:18135"/>
        <dbReference type="ChEBI" id="CHEBI:57783"/>
        <dbReference type="ChEBI" id="CHEBI:58349"/>
        <dbReference type="EC" id="1.3.1.20"/>
    </reaction>
</comment>
<reference evidence="14" key="1">
    <citation type="submission" date="2022-11" db="UniProtKB">
        <authorList>
            <consortium name="WormBaseParasite"/>
        </authorList>
    </citation>
    <scope>IDENTIFICATION</scope>
</reference>
<evidence type="ECO:0000256" key="8">
    <source>
        <dbReference type="ARBA" id="ARBA00043025"/>
    </source>
</evidence>
<feature type="domain" description="GFO/IDH/MocA-like oxidoreductase" evidence="12">
    <location>
        <begin position="161"/>
        <end position="248"/>
    </location>
</feature>
<dbReference type="SUPFAM" id="SSF51735">
    <property type="entry name" value="NAD(P)-binding Rossmann-fold domains"/>
    <property type="match status" value="1"/>
</dbReference>
<dbReference type="Pfam" id="PF01408">
    <property type="entry name" value="GFO_IDH_MocA"/>
    <property type="match status" value="1"/>
</dbReference>
<dbReference type="Gene3D" id="3.30.360.10">
    <property type="entry name" value="Dihydrodipicolinate Reductase, domain 2"/>
    <property type="match status" value="1"/>
</dbReference>
<comment type="catalytic activity">
    <reaction evidence="10">
        <text>D-xylose + NADP(+) = D-xylono-1,5-lactone + NADPH + H(+)</text>
        <dbReference type="Rhea" id="RHEA:22000"/>
        <dbReference type="ChEBI" id="CHEBI:15378"/>
        <dbReference type="ChEBI" id="CHEBI:15867"/>
        <dbReference type="ChEBI" id="CHEBI:53455"/>
        <dbReference type="ChEBI" id="CHEBI:57783"/>
        <dbReference type="ChEBI" id="CHEBI:58349"/>
        <dbReference type="EC" id="1.1.1.179"/>
    </reaction>
</comment>
<dbReference type="InterPro" id="IPR036291">
    <property type="entry name" value="NAD(P)-bd_dom_sf"/>
</dbReference>
<proteinExistence type="inferred from homology"/>
<dbReference type="GO" id="GO:0047115">
    <property type="term" value="F:trans-1,2-dihydrobenzene-1,2-diol dehydrogenase activity"/>
    <property type="evidence" value="ECO:0007669"/>
    <property type="project" value="UniProtKB-EC"/>
</dbReference>
<dbReference type="EC" id="1.1.1.179" evidence="4"/>
<keyword evidence="2" id="KW-0560">Oxidoreductase</keyword>
<feature type="domain" description="Gfo/Idh/MocA-like oxidoreductase N-terminal" evidence="11">
    <location>
        <begin position="5"/>
        <end position="128"/>
    </location>
</feature>
<evidence type="ECO:0000256" key="6">
    <source>
        <dbReference type="ARBA" id="ARBA00042926"/>
    </source>
</evidence>
<evidence type="ECO:0000256" key="10">
    <source>
        <dbReference type="ARBA" id="ARBA00049233"/>
    </source>
</evidence>
<evidence type="ECO:0000313" key="14">
    <source>
        <dbReference type="WBParaSite" id="PSU_v2.g8261.t1"/>
    </source>
</evidence>
<dbReference type="Pfam" id="PF22725">
    <property type="entry name" value="GFO_IDH_MocA_C3"/>
    <property type="match status" value="1"/>
</dbReference>
<dbReference type="AlphaFoldDB" id="A0A914Z8V1"/>
<evidence type="ECO:0000313" key="13">
    <source>
        <dbReference type="Proteomes" id="UP000887577"/>
    </source>
</evidence>
<evidence type="ECO:0000256" key="7">
    <source>
        <dbReference type="ARBA" id="ARBA00042988"/>
    </source>
</evidence>
<dbReference type="PANTHER" id="PTHR22604:SF105">
    <property type="entry name" value="TRANS-1,2-DIHYDROBENZENE-1,2-DIOL DEHYDROGENASE"/>
    <property type="match status" value="1"/>
</dbReference>
<evidence type="ECO:0000256" key="2">
    <source>
        <dbReference type="ARBA" id="ARBA00023002"/>
    </source>
</evidence>
<organism evidence="13 14">
    <name type="scientific">Panagrolaimus superbus</name>
    <dbReference type="NCBI Taxonomy" id="310955"/>
    <lineage>
        <taxon>Eukaryota</taxon>
        <taxon>Metazoa</taxon>
        <taxon>Ecdysozoa</taxon>
        <taxon>Nematoda</taxon>
        <taxon>Chromadorea</taxon>
        <taxon>Rhabditida</taxon>
        <taxon>Tylenchina</taxon>
        <taxon>Panagrolaimomorpha</taxon>
        <taxon>Panagrolaimoidea</taxon>
        <taxon>Panagrolaimidae</taxon>
        <taxon>Panagrolaimus</taxon>
    </lineage>
</organism>
<keyword evidence="13" id="KW-1185">Reference proteome</keyword>
<evidence type="ECO:0000256" key="5">
    <source>
        <dbReference type="ARBA" id="ARBA00040603"/>
    </source>
</evidence>
<dbReference type="InterPro" id="IPR000683">
    <property type="entry name" value="Gfo/Idh/MocA-like_OxRdtase_N"/>
</dbReference>